<protein>
    <submittedName>
        <fullName evidence="2">DUF397 domain-containing protein</fullName>
    </submittedName>
</protein>
<gene>
    <name evidence="2" type="ORF">RM528_08635</name>
</gene>
<feature type="domain" description="DUF397" evidence="1">
    <location>
        <begin position="14"/>
        <end position="66"/>
    </location>
</feature>
<proteinExistence type="predicted"/>
<evidence type="ECO:0000313" key="3">
    <source>
        <dbReference type="Proteomes" id="UP001180503"/>
    </source>
</evidence>
<evidence type="ECO:0000259" key="1">
    <source>
        <dbReference type="Pfam" id="PF04149"/>
    </source>
</evidence>
<accession>A0ABU2QBU7</accession>
<dbReference type="EMBL" id="JAVRFB010000005">
    <property type="protein sequence ID" value="MDT0401923.1"/>
    <property type="molecule type" value="Genomic_DNA"/>
</dbReference>
<dbReference type="Pfam" id="PF04149">
    <property type="entry name" value="DUF397"/>
    <property type="match status" value="1"/>
</dbReference>
<dbReference type="RefSeq" id="WP_311709663.1">
    <property type="nucleotide sequence ID" value="NZ_JAVRFB010000005.1"/>
</dbReference>
<sequence>MNIDKAVPEADGYLRWHKSSYSSEEGGECVEVAVGSTAVHVRDSKQAAQGGPELKVSSGAWSALLNTM</sequence>
<dbReference type="Proteomes" id="UP001180503">
    <property type="component" value="Unassembled WGS sequence"/>
</dbReference>
<dbReference type="InterPro" id="IPR007278">
    <property type="entry name" value="DUF397"/>
</dbReference>
<reference evidence="3" key="1">
    <citation type="submission" date="2023-07" db="EMBL/GenBank/DDBJ databases">
        <title>30 novel species of actinomycetes from the DSMZ collection.</title>
        <authorList>
            <person name="Nouioui I."/>
        </authorList>
    </citation>
    <scope>NUCLEOTIDE SEQUENCE [LARGE SCALE GENOMIC DNA]</scope>
    <source>
        <strain evidence="3">DSM 41635</strain>
    </source>
</reference>
<evidence type="ECO:0000313" key="2">
    <source>
        <dbReference type="EMBL" id="MDT0401923.1"/>
    </source>
</evidence>
<name>A0ABU2QBU7_9ACTN</name>
<comment type="caution">
    <text evidence="2">The sequence shown here is derived from an EMBL/GenBank/DDBJ whole genome shotgun (WGS) entry which is preliminary data.</text>
</comment>
<organism evidence="2 3">
    <name type="scientific">Streptomyces edwardsiae</name>
    <dbReference type="NCBI Taxonomy" id="3075527"/>
    <lineage>
        <taxon>Bacteria</taxon>
        <taxon>Bacillati</taxon>
        <taxon>Actinomycetota</taxon>
        <taxon>Actinomycetes</taxon>
        <taxon>Kitasatosporales</taxon>
        <taxon>Streptomycetaceae</taxon>
        <taxon>Streptomyces</taxon>
    </lineage>
</organism>